<feature type="transmembrane region" description="Helical" evidence="7">
    <location>
        <begin position="221"/>
        <end position="245"/>
    </location>
</feature>
<reference evidence="10" key="2">
    <citation type="submission" date="2025-08" db="UniProtKB">
        <authorList>
            <consortium name="RefSeq"/>
        </authorList>
    </citation>
    <scope>IDENTIFICATION</scope>
    <source>
        <tissue evidence="10">Young leaves</tissue>
    </source>
</reference>
<dbReference type="Proteomes" id="UP000228380">
    <property type="component" value="Chromosome 2"/>
</dbReference>
<feature type="transmembrane region" description="Helical" evidence="7">
    <location>
        <begin position="190"/>
        <end position="215"/>
    </location>
</feature>
<evidence type="ECO:0000256" key="7">
    <source>
        <dbReference type="SAM" id="Phobius"/>
    </source>
</evidence>
<dbReference type="KEGG" id="pda:120104397"/>
<dbReference type="GO" id="GO:0015144">
    <property type="term" value="F:carbohydrate transmembrane transporter activity"/>
    <property type="evidence" value="ECO:0007669"/>
    <property type="project" value="InterPro"/>
</dbReference>
<keyword evidence="3" id="KW-0813">Transport</keyword>
<name>A0A8B8ZDG4_PHODC</name>
<evidence type="ECO:0000256" key="6">
    <source>
        <dbReference type="ARBA" id="ARBA00023136"/>
    </source>
</evidence>
<dbReference type="AlphaFoldDB" id="A0A8B8ZDG4"/>
<feature type="domain" description="Major facilitator superfamily (MFS) profile" evidence="8">
    <location>
        <begin position="1"/>
        <end position="311"/>
    </location>
</feature>
<feature type="transmembrane region" description="Helical" evidence="7">
    <location>
        <begin position="42"/>
        <end position="62"/>
    </location>
</feature>
<feature type="transmembrane region" description="Helical" evidence="7">
    <location>
        <begin position="257"/>
        <end position="274"/>
    </location>
</feature>
<gene>
    <name evidence="10" type="primary">LOC120104397</name>
</gene>
<proteinExistence type="inferred from homology"/>
<keyword evidence="4 7" id="KW-0812">Transmembrane</keyword>
<sequence length="337" mass="37374">MAPPSSRGAINHGFQLGFGMGIFAANIIYSGTQRRGEAWGSWIPFAVAIPPAFFLMLGALLIPETPISLIQRDKNFHDTVETLQKIRGTPDVLAELNDIMAAGSTPITFSQSLRTMIRRNYWPQLIMAAAIPFFQQVTGFSIVAIYTTSLVRNVGFRENSLLMSATLIGFTSSISTIVLMTVVDRIGRRVMFTVGGIQMLVSLVTVIGSAMAAPLGRSCSYLVLLLFCIYLMGFGWSWGPLGWLVPSEVFQLEIRSAAQSIAAAAWFLFALVIAETFPTTFCHLKVAMLFFFAICIVAMTVFVYLFLPETGGIPLARMDRVWREHWFWKKIVEVEAE</sequence>
<evidence type="ECO:0000256" key="2">
    <source>
        <dbReference type="ARBA" id="ARBA00010992"/>
    </source>
</evidence>
<feature type="transmembrane region" description="Helical" evidence="7">
    <location>
        <begin position="125"/>
        <end position="149"/>
    </location>
</feature>
<keyword evidence="9" id="KW-1185">Reference proteome</keyword>
<evidence type="ECO:0000313" key="10">
    <source>
        <dbReference type="RefSeq" id="XP_038971342.1"/>
    </source>
</evidence>
<organism evidence="9 10">
    <name type="scientific">Phoenix dactylifera</name>
    <name type="common">Date palm</name>
    <dbReference type="NCBI Taxonomy" id="42345"/>
    <lineage>
        <taxon>Eukaryota</taxon>
        <taxon>Viridiplantae</taxon>
        <taxon>Streptophyta</taxon>
        <taxon>Embryophyta</taxon>
        <taxon>Tracheophyta</taxon>
        <taxon>Spermatophyta</taxon>
        <taxon>Magnoliopsida</taxon>
        <taxon>Liliopsida</taxon>
        <taxon>Arecaceae</taxon>
        <taxon>Coryphoideae</taxon>
        <taxon>Phoeniceae</taxon>
        <taxon>Phoenix</taxon>
    </lineage>
</organism>
<dbReference type="PANTHER" id="PTHR23500">
    <property type="entry name" value="SOLUTE CARRIER FAMILY 2, FACILITATED GLUCOSE TRANSPORTER"/>
    <property type="match status" value="1"/>
</dbReference>
<evidence type="ECO:0000259" key="8">
    <source>
        <dbReference type="PROSITE" id="PS50850"/>
    </source>
</evidence>
<feature type="transmembrane region" description="Helical" evidence="7">
    <location>
        <begin position="161"/>
        <end position="183"/>
    </location>
</feature>
<comment type="subcellular location">
    <subcellularLocation>
        <location evidence="1">Membrane</location>
        <topology evidence="1">Multi-pass membrane protein</topology>
    </subcellularLocation>
</comment>
<dbReference type="SUPFAM" id="SSF103473">
    <property type="entry name" value="MFS general substrate transporter"/>
    <property type="match status" value="1"/>
</dbReference>
<feature type="transmembrane region" description="Helical" evidence="7">
    <location>
        <begin position="12"/>
        <end position="30"/>
    </location>
</feature>
<evidence type="ECO:0000256" key="3">
    <source>
        <dbReference type="ARBA" id="ARBA00022448"/>
    </source>
</evidence>
<dbReference type="PROSITE" id="PS50850">
    <property type="entry name" value="MFS"/>
    <property type="match status" value="1"/>
</dbReference>
<keyword evidence="6 7" id="KW-0472">Membrane</keyword>
<dbReference type="InterPro" id="IPR020846">
    <property type="entry name" value="MFS_dom"/>
</dbReference>
<dbReference type="RefSeq" id="XP_038971342.1">
    <property type="nucleotide sequence ID" value="XM_039115414.1"/>
</dbReference>
<feature type="transmembrane region" description="Helical" evidence="7">
    <location>
        <begin position="286"/>
        <end position="307"/>
    </location>
</feature>
<accession>A0A8B8ZDG4</accession>
<reference evidence="9" key="1">
    <citation type="journal article" date="2019" name="Nat. Commun.">
        <title>Genome-wide association mapping of date palm fruit traits.</title>
        <authorList>
            <person name="Hazzouri K.M."/>
            <person name="Gros-Balthazard M."/>
            <person name="Flowers J.M."/>
            <person name="Copetti D."/>
            <person name="Lemansour A."/>
            <person name="Lebrun M."/>
            <person name="Masmoudi K."/>
            <person name="Ferrand S."/>
            <person name="Dhar M.I."/>
            <person name="Fresquez Z.A."/>
            <person name="Rosas U."/>
            <person name="Zhang J."/>
            <person name="Talag J."/>
            <person name="Lee S."/>
            <person name="Kudrna D."/>
            <person name="Powell R.F."/>
            <person name="Leitch I.J."/>
            <person name="Krueger R.R."/>
            <person name="Wing R.A."/>
            <person name="Amiri K.M.A."/>
            <person name="Purugganan M.D."/>
        </authorList>
    </citation>
    <scope>NUCLEOTIDE SEQUENCE [LARGE SCALE GENOMIC DNA]</scope>
    <source>
        <strain evidence="9">cv. Khalas</strain>
    </source>
</reference>
<dbReference type="OrthoDB" id="5296287at2759"/>
<dbReference type="InterPro" id="IPR036259">
    <property type="entry name" value="MFS_trans_sf"/>
</dbReference>
<dbReference type="InterPro" id="IPR045262">
    <property type="entry name" value="STP/PLT_plant"/>
</dbReference>
<evidence type="ECO:0000313" key="9">
    <source>
        <dbReference type="Proteomes" id="UP000228380"/>
    </source>
</evidence>
<evidence type="ECO:0000256" key="1">
    <source>
        <dbReference type="ARBA" id="ARBA00004141"/>
    </source>
</evidence>
<evidence type="ECO:0000256" key="4">
    <source>
        <dbReference type="ARBA" id="ARBA00022692"/>
    </source>
</evidence>
<dbReference type="InterPro" id="IPR005828">
    <property type="entry name" value="MFS_sugar_transport-like"/>
</dbReference>
<dbReference type="Pfam" id="PF00083">
    <property type="entry name" value="Sugar_tr"/>
    <property type="match status" value="1"/>
</dbReference>
<evidence type="ECO:0000256" key="5">
    <source>
        <dbReference type="ARBA" id="ARBA00022989"/>
    </source>
</evidence>
<dbReference type="PANTHER" id="PTHR23500:SF30">
    <property type="entry name" value="SUGAR TRANSPORT PROTEIN 3"/>
    <property type="match status" value="1"/>
</dbReference>
<dbReference type="GeneID" id="120104397"/>
<protein>
    <submittedName>
        <fullName evidence="10">Hexose carrier protein HEX6-like</fullName>
    </submittedName>
</protein>
<dbReference type="Gene3D" id="1.20.1250.20">
    <property type="entry name" value="MFS general substrate transporter like domains"/>
    <property type="match status" value="1"/>
</dbReference>
<dbReference type="InterPro" id="IPR005829">
    <property type="entry name" value="Sugar_transporter_CS"/>
</dbReference>
<dbReference type="PROSITE" id="PS00216">
    <property type="entry name" value="SUGAR_TRANSPORT_1"/>
    <property type="match status" value="1"/>
</dbReference>
<dbReference type="GO" id="GO:0016020">
    <property type="term" value="C:membrane"/>
    <property type="evidence" value="ECO:0007669"/>
    <property type="project" value="UniProtKB-SubCell"/>
</dbReference>
<comment type="similarity">
    <text evidence="2">Belongs to the major facilitator superfamily. Sugar transporter (TC 2.A.1.1) family.</text>
</comment>
<keyword evidence="5 7" id="KW-1133">Transmembrane helix</keyword>